<dbReference type="InterPro" id="IPR010994">
    <property type="entry name" value="RuvA_2-like"/>
</dbReference>
<gene>
    <name evidence="5" type="ORF">X474_10595</name>
</gene>
<dbReference type="InterPro" id="IPR055446">
    <property type="entry name" value="RecD2_N_OB"/>
</dbReference>
<keyword evidence="2" id="KW-0067">ATP-binding</keyword>
<dbReference type="CDD" id="cd18809">
    <property type="entry name" value="SF1_C_RecD"/>
    <property type="match status" value="1"/>
</dbReference>
<comment type="caution">
    <text evidence="5">The sequence shown here is derived from an EMBL/GenBank/DDBJ whole genome shotgun (WGS) entry which is preliminary data.</text>
</comment>
<name>A0A0D2J7A1_9BACT</name>
<evidence type="ECO:0000313" key="5">
    <source>
        <dbReference type="EMBL" id="KIX14074.1"/>
    </source>
</evidence>
<dbReference type="FunCoup" id="A0A0D2J7A1">
    <property type="interactions" value="164"/>
</dbReference>
<dbReference type="GO" id="GO:0006310">
    <property type="term" value="P:DNA recombination"/>
    <property type="evidence" value="ECO:0007669"/>
    <property type="project" value="InterPro"/>
</dbReference>
<dbReference type="Pfam" id="PF14490">
    <property type="entry name" value="HHH_RecD2"/>
    <property type="match status" value="1"/>
</dbReference>
<feature type="domain" description="Helix-hairpin-helix DNA-binding motif class 1" evidence="3">
    <location>
        <begin position="184"/>
        <end position="203"/>
    </location>
</feature>
<dbReference type="InterPro" id="IPR003583">
    <property type="entry name" value="Hlx-hairpin-Hlx_DNA-bd_motif"/>
</dbReference>
<organism evidence="5 6">
    <name type="scientific">Dethiosulfatarculus sandiegensis</name>
    <dbReference type="NCBI Taxonomy" id="1429043"/>
    <lineage>
        <taxon>Bacteria</taxon>
        <taxon>Pseudomonadati</taxon>
        <taxon>Thermodesulfobacteriota</taxon>
        <taxon>Desulfarculia</taxon>
        <taxon>Desulfarculales</taxon>
        <taxon>Desulfarculaceae</taxon>
        <taxon>Dethiosulfatarculus</taxon>
    </lineage>
</organism>
<dbReference type="Gene3D" id="2.30.30.940">
    <property type="match status" value="1"/>
</dbReference>
<reference evidence="5 6" key="1">
    <citation type="submission" date="2013-11" db="EMBL/GenBank/DDBJ databases">
        <title>Metagenomic analysis of a methanogenic consortium involved in long chain n-alkane degradation.</title>
        <authorList>
            <person name="Davidova I.A."/>
            <person name="Callaghan A.V."/>
            <person name="Wawrik B."/>
            <person name="Pruitt S."/>
            <person name="Marks C."/>
            <person name="Duncan K.E."/>
            <person name="Suflita J.M."/>
        </authorList>
    </citation>
    <scope>NUCLEOTIDE SEQUENCE [LARGE SCALE GENOMIC DNA]</scope>
    <source>
        <strain evidence="5 6">SPR</strain>
    </source>
</reference>
<dbReference type="SUPFAM" id="SSF47781">
    <property type="entry name" value="RuvA domain 2-like"/>
    <property type="match status" value="1"/>
</dbReference>
<dbReference type="SMART" id="SM00382">
    <property type="entry name" value="AAA"/>
    <property type="match status" value="1"/>
</dbReference>
<dbReference type="HAMAP" id="MF_01488">
    <property type="entry name" value="RecD2"/>
    <property type="match status" value="1"/>
</dbReference>
<evidence type="ECO:0000313" key="6">
    <source>
        <dbReference type="Proteomes" id="UP000032233"/>
    </source>
</evidence>
<dbReference type="InterPro" id="IPR041451">
    <property type="entry name" value="RecD2_SH13"/>
</dbReference>
<dbReference type="Pfam" id="PF13538">
    <property type="entry name" value="UvrD_C_2"/>
    <property type="match status" value="1"/>
</dbReference>
<dbReference type="InterPro" id="IPR029493">
    <property type="entry name" value="RecD2-like_HHH"/>
</dbReference>
<dbReference type="InterPro" id="IPR027785">
    <property type="entry name" value="UvrD-like_helicase_C"/>
</dbReference>
<dbReference type="GO" id="GO:0017116">
    <property type="term" value="F:single-stranded DNA helicase activity"/>
    <property type="evidence" value="ECO:0007669"/>
    <property type="project" value="TreeGrafter"/>
</dbReference>
<dbReference type="InterPro" id="IPR050534">
    <property type="entry name" value="Coronavir_polyprotein_1ab"/>
</dbReference>
<dbReference type="GO" id="GO:0005524">
    <property type="term" value="F:ATP binding"/>
    <property type="evidence" value="ECO:0007669"/>
    <property type="project" value="UniProtKB-KW"/>
</dbReference>
<sequence>MQNQLTSLTGTVKRITFHNPENGYTVARLDTTQGLFTVVGIMPGLDQGQEITVKGKSILHPKFGPQVEVESVSVSLPTDEEGVKNYLASGLVKGVGPKLAERIVEHLGPKAVEVILEEPEMLAQVPGIGDKKAESITKAVQDHGVLRDAMVFLQGHGIGASTALRIYKHYKGNTLAIMKTQPHRLAADVRGIGFATADQIASRLGIAQDDPSRLEAGILHTLSQALDQGHLFLPYEELMENAANILKVDRGLLGPSFVKLHVGLKLTVEEDEKAKRVYLSSIYSLEQRAAHTLAGLAKNSGLLSEQRAAKAVDWVSGQLKVKPSLPQQKALSKLLTAGLAVLTGGPGTGKTTLLKALITIAKRMELSVALAAPTGRAAKRLSESTGQTALTLHRLLEFSPKENRFARNANRPVEAELLVVDESSMIDIWLMANLAEAVGPECRLILVGDADQLPSVGPGLVLRQIIDSKVIKTARITEIFRQDQAGLLVKNAHLILNGKMPELPRQGAESDFYFIDQKDPEKNSRLVKDLVCQRLPGHYGFDPARDIQVLAPMHKGTLGCRNLNQILREQLNPASRGAVGFQAGDKVMQVRNNYDLEVFNGDLGFVLKSEDAGCVVAMGDREVEYSQAELDDLILAYCVTIHKSQGSEYPAVVVVLGMEHFIMLNRPLLYTAVTRGKKLVLVVGDAKALKRAIRENQPIHRNARLDVALGKLYQASLK</sequence>
<dbReference type="Gene3D" id="1.10.150.20">
    <property type="entry name" value="5' to 3' exonuclease, C-terminal subdomain"/>
    <property type="match status" value="1"/>
</dbReference>
<dbReference type="CDD" id="cd17933">
    <property type="entry name" value="DEXSc_RecD-like"/>
    <property type="match status" value="1"/>
</dbReference>
<keyword evidence="6" id="KW-1185">Reference proteome</keyword>
<proteinExistence type="inferred from homology"/>
<dbReference type="Gene3D" id="3.40.50.300">
    <property type="entry name" value="P-loop containing nucleotide triphosphate hydrolases"/>
    <property type="match status" value="2"/>
</dbReference>
<dbReference type="InterPro" id="IPR003593">
    <property type="entry name" value="AAA+_ATPase"/>
</dbReference>
<dbReference type="GO" id="GO:0006281">
    <property type="term" value="P:DNA repair"/>
    <property type="evidence" value="ECO:0007669"/>
    <property type="project" value="InterPro"/>
</dbReference>
<protein>
    <submittedName>
        <fullName evidence="5">Uncharacterized protein</fullName>
    </submittedName>
</protein>
<dbReference type="InParanoid" id="A0A0D2J7A1"/>
<dbReference type="EMBL" id="AZAC01000012">
    <property type="protein sequence ID" value="KIX14074.1"/>
    <property type="molecule type" value="Genomic_DNA"/>
</dbReference>
<dbReference type="Pfam" id="PF13245">
    <property type="entry name" value="AAA_19"/>
    <property type="match status" value="1"/>
</dbReference>
<evidence type="ECO:0000259" key="3">
    <source>
        <dbReference type="SMART" id="SM00278"/>
    </source>
</evidence>
<dbReference type="OrthoDB" id="9763659at2"/>
<evidence type="ECO:0000259" key="4">
    <source>
        <dbReference type="SMART" id="SM00382"/>
    </source>
</evidence>
<dbReference type="Pfam" id="PF18335">
    <property type="entry name" value="SH3_13"/>
    <property type="match status" value="1"/>
</dbReference>
<dbReference type="Pfam" id="PF14520">
    <property type="entry name" value="HHH_5"/>
    <property type="match status" value="1"/>
</dbReference>
<accession>A0A0D2J7A1</accession>
<dbReference type="SUPFAM" id="SSF52540">
    <property type="entry name" value="P-loop containing nucleoside triphosphate hydrolases"/>
    <property type="match status" value="2"/>
</dbReference>
<evidence type="ECO:0000256" key="1">
    <source>
        <dbReference type="ARBA" id="ARBA00022741"/>
    </source>
</evidence>
<dbReference type="RefSeq" id="WP_044348482.1">
    <property type="nucleotide sequence ID" value="NZ_AZAC01000012.1"/>
</dbReference>
<dbReference type="Gene3D" id="1.10.10.2220">
    <property type="match status" value="1"/>
</dbReference>
<dbReference type="NCBIfam" id="TIGR01448">
    <property type="entry name" value="recD_rel"/>
    <property type="match status" value="1"/>
</dbReference>
<dbReference type="GO" id="GO:0009338">
    <property type="term" value="C:exodeoxyribonuclease V complex"/>
    <property type="evidence" value="ECO:0007669"/>
    <property type="project" value="TreeGrafter"/>
</dbReference>
<dbReference type="PATRIC" id="fig|1429043.3.peg.2248"/>
<dbReference type="PANTHER" id="PTHR43788:SF6">
    <property type="entry name" value="DNA HELICASE B"/>
    <property type="match status" value="1"/>
</dbReference>
<feature type="domain" description="Helix-hairpin-helix DNA-binding motif class 1" evidence="3">
    <location>
        <begin position="85"/>
        <end position="106"/>
    </location>
</feature>
<dbReference type="PANTHER" id="PTHR43788">
    <property type="entry name" value="DNA2/NAM7 HELICASE FAMILY MEMBER"/>
    <property type="match status" value="1"/>
</dbReference>
<feature type="domain" description="AAA+ ATPase" evidence="4">
    <location>
        <begin position="336"/>
        <end position="472"/>
    </location>
</feature>
<dbReference type="InterPro" id="IPR027417">
    <property type="entry name" value="P-loop_NTPase"/>
</dbReference>
<keyword evidence="1" id="KW-0547">Nucleotide-binding</keyword>
<dbReference type="InterPro" id="IPR006345">
    <property type="entry name" value="RecD2"/>
</dbReference>
<dbReference type="GO" id="GO:0003677">
    <property type="term" value="F:DNA binding"/>
    <property type="evidence" value="ECO:0007669"/>
    <property type="project" value="InterPro"/>
</dbReference>
<dbReference type="GO" id="GO:0043139">
    <property type="term" value="F:5'-3' DNA helicase activity"/>
    <property type="evidence" value="ECO:0007669"/>
    <property type="project" value="InterPro"/>
</dbReference>
<evidence type="ECO:0000256" key="2">
    <source>
        <dbReference type="ARBA" id="ARBA00022840"/>
    </source>
</evidence>
<feature type="domain" description="Helix-hairpin-helix DNA-binding motif class 1" evidence="3">
    <location>
        <begin position="120"/>
        <end position="139"/>
    </location>
</feature>
<dbReference type="Proteomes" id="UP000032233">
    <property type="component" value="Unassembled WGS sequence"/>
</dbReference>
<dbReference type="SMART" id="SM00278">
    <property type="entry name" value="HhH1"/>
    <property type="match status" value="3"/>
</dbReference>
<dbReference type="AlphaFoldDB" id="A0A0D2J7A1"/>
<dbReference type="STRING" id="1429043.X474_10595"/>
<dbReference type="Pfam" id="PF23139">
    <property type="entry name" value="OB_YrrC"/>
    <property type="match status" value="1"/>
</dbReference>